<dbReference type="PANTHER" id="PTHR11071">
    <property type="entry name" value="PEPTIDYL-PROLYL CIS-TRANS ISOMERASE"/>
    <property type="match status" value="1"/>
</dbReference>
<dbReference type="GO" id="GO:0003755">
    <property type="term" value="F:peptidyl-prolyl cis-trans isomerase activity"/>
    <property type="evidence" value="ECO:0007669"/>
    <property type="project" value="UniProtKB-KW"/>
</dbReference>
<proteinExistence type="predicted"/>
<dbReference type="GO" id="GO:0006457">
    <property type="term" value="P:protein folding"/>
    <property type="evidence" value="ECO:0007669"/>
    <property type="project" value="InterPro"/>
</dbReference>
<dbReference type="Pfam" id="PF00160">
    <property type="entry name" value="Pro_isomerase"/>
    <property type="match status" value="1"/>
</dbReference>
<feature type="compositionally biased region" description="Basic and acidic residues" evidence="5">
    <location>
        <begin position="219"/>
        <end position="257"/>
    </location>
</feature>
<evidence type="ECO:0000256" key="6">
    <source>
        <dbReference type="SAM" id="Phobius"/>
    </source>
</evidence>
<dbReference type="Proteomes" id="UP000182334">
    <property type="component" value="Chromosome IV"/>
</dbReference>
<dbReference type="PROSITE" id="PS50072">
    <property type="entry name" value="CSA_PPIASE_2"/>
    <property type="match status" value="1"/>
</dbReference>
<evidence type="ECO:0000313" key="10">
    <source>
        <dbReference type="Proteomes" id="UP000182334"/>
    </source>
</evidence>
<dbReference type="SUPFAM" id="SSF50891">
    <property type="entry name" value="Cyclophilin-like"/>
    <property type="match status" value="1"/>
</dbReference>
<evidence type="ECO:0000313" key="9">
    <source>
        <dbReference type="EMBL" id="SGZ53393.1"/>
    </source>
</evidence>
<dbReference type="Gene3D" id="2.40.100.10">
    <property type="entry name" value="Cyclophilin-like"/>
    <property type="match status" value="1"/>
</dbReference>
<dbReference type="GO" id="GO:0000324">
    <property type="term" value="C:fungal-type vacuole"/>
    <property type="evidence" value="ECO:0007669"/>
    <property type="project" value="TreeGrafter"/>
</dbReference>
<keyword evidence="10" id="KW-1185">Reference proteome</keyword>
<dbReference type="STRING" id="45354.A0A1L0BPX6"/>
<dbReference type="GO" id="GO:0005783">
    <property type="term" value="C:endoplasmic reticulum"/>
    <property type="evidence" value="ECO:0007669"/>
    <property type="project" value="TreeGrafter"/>
</dbReference>
<dbReference type="AlphaFoldDB" id="A0A1L0BPX6"/>
<keyword evidence="6" id="KW-0472">Membrane</keyword>
<evidence type="ECO:0000256" key="4">
    <source>
        <dbReference type="ARBA" id="ARBA00023235"/>
    </source>
</evidence>
<dbReference type="OrthoDB" id="271386at2759"/>
<dbReference type="PANTHER" id="PTHR11071:SF561">
    <property type="entry name" value="PEPTIDYL-PROLYL CIS-TRANS ISOMERASE D-RELATED"/>
    <property type="match status" value="1"/>
</dbReference>
<accession>A0A1L0BPX6</accession>
<feature type="region of interest" description="Disordered" evidence="5">
    <location>
        <begin position="217"/>
        <end position="257"/>
    </location>
</feature>
<dbReference type="InterPro" id="IPR020892">
    <property type="entry name" value="Cyclophilin-type_PPIase_CS"/>
</dbReference>
<keyword evidence="3" id="KW-0697">Rotamase</keyword>
<feature type="signal peptide" evidence="7">
    <location>
        <begin position="1"/>
        <end position="18"/>
    </location>
</feature>
<feature type="domain" description="PPIase cyclophilin-type" evidence="8">
    <location>
        <begin position="53"/>
        <end position="207"/>
    </location>
</feature>
<keyword evidence="7" id="KW-0732">Signal</keyword>
<sequence length="303" mass="33291">MLPYSLFVAFVFAWMALAQPTGLDLSKDEMAHLTNDPEITHKVSLIVTRTSGSSEEDVGNLVFGMFGGTVPKTVDNFIGLATKVNGYGYENCLFHRIIKDFVVQGGDFERSDGTGGYSIYDKSLFKDENFSIKHNKKGRLSMANAGPNTNGAQFFVLTGDSSANLDGRHVVFGQLILGFDVLEQLNEAKTKNNDRPLDNWTFNLASVTDVEGNIIAGSAEKDKETSETEQEKVGDELLAEKVPEKGEKSEKAEKWTESTKASGLGSLSSIHYLGLVGLFSFAGYYALRWSRRRHGITITGFRS</sequence>
<dbReference type="PRINTS" id="PR00153">
    <property type="entry name" value="CSAPPISMRASE"/>
</dbReference>
<dbReference type="EC" id="5.2.1.8" evidence="2"/>
<dbReference type="EMBL" id="LT635759">
    <property type="protein sequence ID" value="SGZ53393.1"/>
    <property type="molecule type" value="Genomic_DNA"/>
</dbReference>
<dbReference type="InterPro" id="IPR029000">
    <property type="entry name" value="Cyclophilin-like_dom_sf"/>
</dbReference>
<evidence type="ECO:0000256" key="2">
    <source>
        <dbReference type="ARBA" id="ARBA00013194"/>
    </source>
</evidence>
<comment type="catalytic activity">
    <reaction evidence="1">
        <text>[protein]-peptidylproline (omega=180) = [protein]-peptidylproline (omega=0)</text>
        <dbReference type="Rhea" id="RHEA:16237"/>
        <dbReference type="Rhea" id="RHEA-COMP:10747"/>
        <dbReference type="Rhea" id="RHEA-COMP:10748"/>
        <dbReference type="ChEBI" id="CHEBI:83833"/>
        <dbReference type="ChEBI" id="CHEBI:83834"/>
        <dbReference type="EC" id="5.2.1.8"/>
    </reaction>
</comment>
<evidence type="ECO:0000259" key="8">
    <source>
        <dbReference type="PROSITE" id="PS50072"/>
    </source>
</evidence>
<keyword evidence="6" id="KW-1133">Transmembrane helix</keyword>
<evidence type="ECO:0000256" key="1">
    <source>
        <dbReference type="ARBA" id="ARBA00000971"/>
    </source>
</evidence>
<reference evidence="9 10" key="1">
    <citation type="submission" date="2016-10" db="EMBL/GenBank/DDBJ databases">
        <authorList>
            <person name="de Groot N.N."/>
        </authorList>
    </citation>
    <scope>NUCLEOTIDE SEQUENCE [LARGE SCALE GENOMIC DNA]</scope>
    <source>
        <strain evidence="9 10">CBS 141442</strain>
    </source>
</reference>
<feature type="transmembrane region" description="Helical" evidence="6">
    <location>
        <begin position="269"/>
        <end position="287"/>
    </location>
</feature>
<gene>
    <name evidence="9" type="ORF">SAMEA4029010_CIC11G00000001300</name>
</gene>
<organism evidence="9 10">
    <name type="scientific">Sungouiella intermedia</name>
    <dbReference type="NCBI Taxonomy" id="45354"/>
    <lineage>
        <taxon>Eukaryota</taxon>
        <taxon>Fungi</taxon>
        <taxon>Dikarya</taxon>
        <taxon>Ascomycota</taxon>
        <taxon>Saccharomycotina</taxon>
        <taxon>Pichiomycetes</taxon>
        <taxon>Metschnikowiaceae</taxon>
        <taxon>Sungouiella</taxon>
    </lineage>
</organism>
<name>A0A1L0BPX6_9ASCO</name>
<evidence type="ECO:0000256" key="7">
    <source>
        <dbReference type="SAM" id="SignalP"/>
    </source>
</evidence>
<dbReference type="GO" id="GO:0016018">
    <property type="term" value="F:cyclosporin A binding"/>
    <property type="evidence" value="ECO:0007669"/>
    <property type="project" value="TreeGrafter"/>
</dbReference>
<protein>
    <recommendedName>
        <fullName evidence="2">peptidylprolyl isomerase</fullName>
        <ecNumber evidence="2">5.2.1.8</ecNumber>
    </recommendedName>
</protein>
<evidence type="ECO:0000256" key="3">
    <source>
        <dbReference type="ARBA" id="ARBA00023110"/>
    </source>
</evidence>
<dbReference type="PROSITE" id="PS00170">
    <property type="entry name" value="CSA_PPIASE_1"/>
    <property type="match status" value="1"/>
</dbReference>
<feature type="chain" id="PRO_5012363027" description="peptidylprolyl isomerase" evidence="7">
    <location>
        <begin position="19"/>
        <end position="303"/>
    </location>
</feature>
<dbReference type="InterPro" id="IPR002130">
    <property type="entry name" value="Cyclophilin-type_PPIase_dom"/>
</dbReference>
<keyword evidence="4" id="KW-0413">Isomerase</keyword>
<keyword evidence="6" id="KW-0812">Transmembrane</keyword>
<dbReference type="FunFam" id="2.40.100.10:FF:000025">
    <property type="entry name" value="Peptidyl-prolyl cis-trans isomerase CYP19-2"/>
    <property type="match status" value="1"/>
</dbReference>
<evidence type="ECO:0000256" key="5">
    <source>
        <dbReference type="SAM" id="MobiDB-lite"/>
    </source>
</evidence>